<organism evidence="1 2">
    <name type="scientific">Vibrio harveyi</name>
    <name type="common">Beneckea harveyi</name>
    <dbReference type="NCBI Taxonomy" id="669"/>
    <lineage>
        <taxon>Bacteria</taxon>
        <taxon>Pseudomonadati</taxon>
        <taxon>Pseudomonadota</taxon>
        <taxon>Gammaproteobacteria</taxon>
        <taxon>Vibrionales</taxon>
        <taxon>Vibrionaceae</taxon>
        <taxon>Vibrio</taxon>
    </lineage>
</organism>
<reference evidence="1 2" key="1">
    <citation type="submission" date="2012-10" db="EMBL/GenBank/DDBJ databases">
        <title>Genome sequence of Vibrio Cholerae HENC-02.</title>
        <authorList>
            <person name="Eppinger M."/>
            <person name="Hasan N.A."/>
            <person name="Sengamalay N."/>
            <person name="Hine E."/>
            <person name="Su Q."/>
            <person name="Daugherty S.C."/>
            <person name="Young S."/>
            <person name="Sadzewicz L."/>
            <person name="Tallon L."/>
            <person name="Cebula T.A."/>
            <person name="Ravel J."/>
            <person name="Colwell R.R."/>
        </authorList>
    </citation>
    <scope>NUCLEOTIDE SEQUENCE [LARGE SCALE GENOMIC DNA]</scope>
    <source>
        <strain evidence="1 2">HENC-02</strain>
    </source>
</reference>
<accession>A0A454D5R8</accession>
<dbReference type="AlphaFoldDB" id="A0A454D5R8"/>
<name>A0A454D5R8_VIBHA</name>
<feature type="non-terminal residue" evidence="1">
    <location>
        <position position="1"/>
    </location>
</feature>
<proteinExistence type="predicted"/>
<gene>
    <name evidence="1" type="ORF">VCHENC02_0612B</name>
</gene>
<sequence>YSVNSLLYLNSYLFHFTV</sequence>
<comment type="caution">
    <text evidence="1">The sequence shown here is derived from an EMBL/GenBank/DDBJ whole genome shotgun (WGS) entry which is preliminary data.</text>
</comment>
<evidence type="ECO:0000313" key="2">
    <source>
        <dbReference type="Proteomes" id="UP000008367"/>
    </source>
</evidence>
<dbReference type="Proteomes" id="UP000008367">
    <property type="component" value="Unassembled WGS sequence"/>
</dbReference>
<dbReference type="EMBL" id="AJSR01000024">
    <property type="protein sequence ID" value="EKM34003.1"/>
    <property type="molecule type" value="Genomic_DNA"/>
</dbReference>
<protein>
    <submittedName>
        <fullName evidence="1">TonB family C-terminal domain protein</fullName>
    </submittedName>
</protein>
<evidence type="ECO:0000313" key="1">
    <source>
        <dbReference type="EMBL" id="EKM34003.1"/>
    </source>
</evidence>